<protein>
    <submittedName>
        <fullName evidence="1">Uncharacterized protein</fullName>
    </submittedName>
</protein>
<evidence type="ECO:0000313" key="1">
    <source>
        <dbReference type="EMBL" id="KAK6915186.1"/>
    </source>
</evidence>
<keyword evidence="2" id="KW-1185">Reference proteome</keyword>
<proteinExistence type="predicted"/>
<comment type="caution">
    <text evidence="1">The sequence shown here is derived from an EMBL/GenBank/DDBJ whole genome shotgun (WGS) entry which is preliminary data.</text>
</comment>
<sequence length="233" mass="26773">MDSATAFPFHSASIRYRLYRSEELEECPYNLRPSSIQPHFRITFKFRIKHRYSSGHRNLIGETSFPERVNIGRFHLVESLRERVRHLLTQTLVTIGHFHYNHLERLVNEILEYGSFIAVQDSNAGMPMVPFCVEIEETFDFVCQERTLVMESLEGRALWIMKALKCAKIEECKIVCSICLEELQDAIAIDEDLQTNSARSLETLVTVGMQLGVSKKSNTETGLPGLENFNLEA</sequence>
<dbReference type="AlphaFoldDB" id="A0AAN8UNR7"/>
<dbReference type="EMBL" id="JBAMMX010000025">
    <property type="protein sequence ID" value="KAK6915186.1"/>
    <property type="molecule type" value="Genomic_DNA"/>
</dbReference>
<reference evidence="1 2" key="1">
    <citation type="submission" date="2023-12" db="EMBL/GenBank/DDBJ databases">
        <title>A high-quality genome assembly for Dillenia turbinata (Dilleniales).</title>
        <authorList>
            <person name="Chanderbali A."/>
        </authorList>
    </citation>
    <scope>NUCLEOTIDE SEQUENCE [LARGE SCALE GENOMIC DNA]</scope>
    <source>
        <strain evidence="1">LSX21</strain>
        <tissue evidence="1">Leaf</tissue>
    </source>
</reference>
<dbReference type="Proteomes" id="UP001370490">
    <property type="component" value="Unassembled WGS sequence"/>
</dbReference>
<gene>
    <name evidence="1" type="ORF">RJ641_020303</name>
</gene>
<organism evidence="1 2">
    <name type="scientific">Dillenia turbinata</name>
    <dbReference type="NCBI Taxonomy" id="194707"/>
    <lineage>
        <taxon>Eukaryota</taxon>
        <taxon>Viridiplantae</taxon>
        <taxon>Streptophyta</taxon>
        <taxon>Embryophyta</taxon>
        <taxon>Tracheophyta</taxon>
        <taxon>Spermatophyta</taxon>
        <taxon>Magnoliopsida</taxon>
        <taxon>eudicotyledons</taxon>
        <taxon>Gunneridae</taxon>
        <taxon>Pentapetalae</taxon>
        <taxon>Dilleniales</taxon>
        <taxon>Dilleniaceae</taxon>
        <taxon>Dillenia</taxon>
    </lineage>
</organism>
<name>A0AAN8UNR7_9MAGN</name>
<accession>A0AAN8UNR7</accession>
<evidence type="ECO:0000313" key="2">
    <source>
        <dbReference type="Proteomes" id="UP001370490"/>
    </source>
</evidence>